<dbReference type="RefSeq" id="WP_074768848.1">
    <property type="nucleotide sequence ID" value="NZ_FNWO01000010.1"/>
</dbReference>
<organism evidence="12 13">
    <name type="scientific">Magnetospirillum fulvum</name>
    <name type="common">Rhodospirillum fulvum</name>
    <dbReference type="NCBI Taxonomy" id="1082"/>
    <lineage>
        <taxon>Bacteria</taxon>
        <taxon>Pseudomonadati</taxon>
        <taxon>Pseudomonadota</taxon>
        <taxon>Alphaproteobacteria</taxon>
        <taxon>Rhodospirillales</taxon>
        <taxon>Rhodospirillaceae</taxon>
        <taxon>Magnetospirillum</taxon>
    </lineage>
</organism>
<evidence type="ECO:0000256" key="4">
    <source>
        <dbReference type="ARBA" id="ARBA00022695"/>
    </source>
</evidence>
<evidence type="ECO:0000256" key="5">
    <source>
        <dbReference type="ARBA" id="ARBA00023015"/>
    </source>
</evidence>
<dbReference type="GO" id="GO:0000428">
    <property type="term" value="C:DNA-directed RNA polymerase complex"/>
    <property type="evidence" value="ECO:0007669"/>
    <property type="project" value="UniProtKB-KW"/>
</dbReference>
<dbReference type="InterPro" id="IPR007634">
    <property type="entry name" value="RNA_pol_sigma_54_DNA-bd"/>
</dbReference>
<dbReference type="GO" id="GO:0016779">
    <property type="term" value="F:nucleotidyltransferase activity"/>
    <property type="evidence" value="ECO:0007669"/>
    <property type="project" value="UniProtKB-KW"/>
</dbReference>
<dbReference type="PROSITE" id="PS50044">
    <property type="entry name" value="SIGMA54_3"/>
    <property type="match status" value="1"/>
</dbReference>
<feature type="domain" description="RNA polymerase sigma factor 54 DNA-binding" evidence="10">
    <location>
        <begin position="342"/>
        <end position="500"/>
    </location>
</feature>
<dbReference type="InterPro" id="IPR007046">
    <property type="entry name" value="RNA_pol_sigma_54_core-bd"/>
</dbReference>
<dbReference type="AlphaFoldDB" id="A0A1H6IDP2"/>
<keyword evidence="6 9" id="KW-0731">Sigma factor</keyword>
<keyword evidence="3 9" id="KW-0808">Transferase</keyword>
<evidence type="ECO:0000256" key="7">
    <source>
        <dbReference type="ARBA" id="ARBA00023125"/>
    </source>
</evidence>
<gene>
    <name evidence="12" type="ORF">SAMN04244559_02383</name>
</gene>
<accession>A0A1H6IDP2</accession>
<name>A0A1H6IDP2_MAGFU</name>
<evidence type="ECO:0000259" key="10">
    <source>
        <dbReference type="Pfam" id="PF04552"/>
    </source>
</evidence>
<evidence type="ECO:0000256" key="2">
    <source>
        <dbReference type="ARBA" id="ARBA00022478"/>
    </source>
</evidence>
<evidence type="ECO:0000313" key="13">
    <source>
        <dbReference type="Proteomes" id="UP000182983"/>
    </source>
</evidence>
<dbReference type="PANTHER" id="PTHR32248">
    <property type="entry name" value="RNA POLYMERASE SIGMA-54 FACTOR"/>
    <property type="match status" value="1"/>
</dbReference>
<feature type="domain" description="RNA polymerase sigma factor 54 core-binding" evidence="11">
    <location>
        <begin position="141"/>
        <end position="327"/>
    </location>
</feature>
<keyword evidence="8 9" id="KW-0804">Transcription</keyword>
<comment type="similarity">
    <text evidence="1 9">Belongs to the sigma-54 factor family.</text>
</comment>
<reference evidence="13" key="1">
    <citation type="submission" date="2016-10" db="EMBL/GenBank/DDBJ databases">
        <authorList>
            <person name="Varghese N."/>
            <person name="Submissions S."/>
        </authorList>
    </citation>
    <scope>NUCLEOTIDE SEQUENCE [LARGE SCALE GENOMIC DNA]</scope>
    <source>
        <strain evidence="13">DSM 13234</strain>
    </source>
</reference>
<evidence type="ECO:0000256" key="8">
    <source>
        <dbReference type="ARBA" id="ARBA00023163"/>
    </source>
</evidence>
<dbReference type="GO" id="GO:0006352">
    <property type="term" value="P:DNA-templated transcription initiation"/>
    <property type="evidence" value="ECO:0007669"/>
    <property type="project" value="InterPro"/>
</dbReference>
<evidence type="ECO:0000259" key="11">
    <source>
        <dbReference type="Pfam" id="PF04963"/>
    </source>
</evidence>
<evidence type="ECO:0000313" key="12">
    <source>
        <dbReference type="EMBL" id="SEH45019.1"/>
    </source>
</evidence>
<protein>
    <recommendedName>
        <fullName evidence="9">RNA polymerase sigma-54 factor</fullName>
    </recommendedName>
</protein>
<sequence length="506" mass="55554">MALGPRLDLRQSQSLVMTPQLQQAIKLLQLSSLELTAFIDQELERNPLLEREEADRPIESVAAEPRADATDLPVLDSAPPEAPILDGMTPAAATEGMDVDVDNVFNNDSAADSVGMEGYGQWSGSGNGGRTDFEDDGNGLDQVSAGEITLRDHLVAQINVDVTEPGDRLIALHLIEMLDGAGYLIGTLDELALRLGCPLARVEAVLARVQTLDPVGVFARSLKECLALQLAERNRLDPAMAAMLDHLDLLARRDLPGLMRVCGVDAEDLAEMIGEIKALDPKPALRFDHVVAPLVIPDVLMRRAQDGGWLVELNADTLPRVLVNTRYYTKIAASARGKDDKTYISERFQSANWLVKSLHQRATTILKVATELVRQQDAFFRLGVSHLRPLVLRDIATAISMHESTVSRVTSNKYIATPRGIFEMKYFFTQSINSADGGDAHSAEAVRHRIKGLIDAEGKDVLSDERIVEILKAESIDIARRTVAKYREAMNIASSVQRRREKSLGM</sequence>
<dbReference type="Pfam" id="PF04552">
    <property type="entry name" value="Sigma54_DBD"/>
    <property type="match status" value="1"/>
</dbReference>
<dbReference type="Pfam" id="PF00309">
    <property type="entry name" value="Sigma54_AID"/>
    <property type="match status" value="1"/>
</dbReference>
<dbReference type="PROSITE" id="PS00718">
    <property type="entry name" value="SIGMA54_2"/>
    <property type="match status" value="1"/>
</dbReference>
<proteinExistence type="inferred from homology"/>
<dbReference type="NCBIfam" id="NF009118">
    <property type="entry name" value="PRK12469.1"/>
    <property type="match status" value="1"/>
</dbReference>
<dbReference type="PRINTS" id="PR00045">
    <property type="entry name" value="SIGMA54FCT"/>
</dbReference>
<dbReference type="PIRSF" id="PIRSF000774">
    <property type="entry name" value="RpoN"/>
    <property type="match status" value="1"/>
</dbReference>
<comment type="function">
    <text evidence="9">Sigma factors are initiation factors that promote the attachment of RNA polymerase to specific initiation sites and are then released.</text>
</comment>
<dbReference type="Gene3D" id="1.10.10.1330">
    <property type="entry name" value="RNA polymerase sigma-54 factor, core-binding domain"/>
    <property type="match status" value="1"/>
</dbReference>
<dbReference type="GO" id="GO:0003677">
    <property type="term" value="F:DNA binding"/>
    <property type="evidence" value="ECO:0007669"/>
    <property type="project" value="UniProtKB-KW"/>
</dbReference>
<dbReference type="Pfam" id="PF04963">
    <property type="entry name" value="Sigma54_CBD"/>
    <property type="match status" value="1"/>
</dbReference>
<dbReference type="GO" id="GO:0016987">
    <property type="term" value="F:sigma factor activity"/>
    <property type="evidence" value="ECO:0007669"/>
    <property type="project" value="UniProtKB-KW"/>
</dbReference>
<evidence type="ECO:0000256" key="6">
    <source>
        <dbReference type="ARBA" id="ARBA00023082"/>
    </source>
</evidence>
<evidence type="ECO:0000256" key="9">
    <source>
        <dbReference type="PIRNR" id="PIRNR000774"/>
    </source>
</evidence>
<keyword evidence="4 9" id="KW-0548">Nucleotidyltransferase</keyword>
<dbReference type="NCBIfam" id="TIGR02395">
    <property type="entry name" value="rpoN_sigma"/>
    <property type="match status" value="1"/>
</dbReference>
<dbReference type="NCBIfam" id="NF004596">
    <property type="entry name" value="PRK05932.1-3"/>
    <property type="match status" value="1"/>
</dbReference>
<keyword evidence="13" id="KW-1185">Reference proteome</keyword>
<dbReference type="PROSITE" id="PS00717">
    <property type="entry name" value="SIGMA54_1"/>
    <property type="match status" value="1"/>
</dbReference>
<dbReference type="EMBL" id="FNWO01000010">
    <property type="protein sequence ID" value="SEH45019.1"/>
    <property type="molecule type" value="Genomic_DNA"/>
</dbReference>
<dbReference type="PANTHER" id="PTHR32248:SF4">
    <property type="entry name" value="RNA POLYMERASE SIGMA-54 FACTOR"/>
    <property type="match status" value="1"/>
</dbReference>
<dbReference type="InterPro" id="IPR000394">
    <property type="entry name" value="RNA_pol_sigma_54"/>
</dbReference>
<dbReference type="Proteomes" id="UP000182983">
    <property type="component" value="Unassembled WGS sequence"/>
</dbReference>
<dbReference type="OrthoDB" id="9814402at2"/>
<keyword evidence="5 9" id="KW-0805">Transcription regulation</keyword>
<evidence type="ECO:0000256" key="1">
    <source>
        <dbReference type="ARBA" id="ARBA00008798"/>
    </source>
</evidence>
<keyword evidence="7 9" id="KW-0238">DNA-binding</keyword>
<keyword evidence="2 9" id="KW-0240">DNA-directed RNA polymerase</keyword>
<dbReference type="GO" id="GO:0001216">
    <property type="term" value="F:DNA-binding transcription activator activity"/>
    <property type="evidence" value="ECO:0007669"/>
    <property type="project" value="InterPro"/>
</dbReference>
<evidence type="ECO:0000256" key="3">
    <source>
        <dbReference type="ARBA" id="ARBA00022679"/>
    </source>
</evidence>
<dbReference type="InterPro" id="IPR038709">
    <property type="entry name" value="RpoN_core-bd_sf"/>
</dbReference>
<dbReference type="Gene3D" id="1.10.10.60">
    <property type="entry name" value="Homeodomain-like"/>
    <property type="match status" value="1"/>
</dbReference>